<reference evidence="1 2" key="1">
    <citation type="submission" date="2020-10" db="EMBL/GenBank/DDBJ databases">
        <title>Sequencing the genomes of 1000 actinobacteria strains.</title>
        <authorList>
            <person name="Klenk H.-P."/>
        </authorList>
    </citation>
    <scope>NUCLEOTIDE SEQUENCE [LARGE SCALE GENOMIC DNA]</scope>
    <source>
        <strain evidence="1 2">DSM 45157</strain>
    </source>
</reference>
<protein>
    <submittedName>
        <fullName evidence="1">Uncharacterized protein</fullName>
    </submittedName>
</protein>
<gene>
    <name evidence="1" type="ORF">H4W79_002729</name>
</gene>
<proteinExistence type="predicted"/>
<evidence type="ECO:0000313" key="1">
    <source>
        <dbReference type="EMBL" id="MBE1458515.1"/>
    </source>
</evidence>
<dbReference type="Proteomes" id="UP000598217">
    <property type="component" value="Unassembled WGS sequence"/>
</dbReference>
<organism evidence="1 2">
    <name type="scientific">Nocardiopsis terrae</name>
    <dbReference type="NCBI Taxonomy" id="372655"/>
    <lineage>
        <taxon>Bacteria</taxon>
        <taxon>Bacillati</taxon>
        <taxon>Actinomycetota</taxon>
        <taxon>Actinomycetes</taxon>
        <taxon>Streptosporangiales</taxon>
        <taxon>Nocardiopsidaceae</taxon>
        <taxon>Nocardiopsis</taxon>
    </lineage>
</organism>
<evidence type="ECO:0000313" key="2">
    <source>
        <dbReference type="Proteomes" id="UP000598217"/>
    </source>
</evidence>
<dbReference type="EMBL" id="JADBDY010000001">
    <property type="protein sequence ID" value="MBE1458515.1"/>
    <property type="molecule type" value="Genomic_DNA"/>
</dbReference>
<name>A0ABR9HHM1_9ACTN</name>
<dbReference type="RefSeq" id="WP_192733313.1">
    <property type="nucleotide sequence ID" value="NZ_JADBDY010000001.1"/>
</dbReference>
<keyword evidence="2" id="KW-1185">Reference proteome</keyword>
<sequence>MRLERGATGFRDRGEAELPRTDPAAFRGACWEAARRAGGTVGGPGGAGAAGFLSATIRCGAREHVVLCHPHLRLVAFADAPVVPGGPVPVFTDPPGWSEAFEVLGFGCLTADELGTPVSEADLGALSRAEHAQIRHWRPDTVGELLFNSWD</sequence>
<comment type="caution">
    <text evidence="1">The sequence shown here is derived from an EMBL/GenBank/DDBJ whole genome shotgun (WGS) entry which is preliminary data.</text>
</comment>
<accession>A0ABR9HHM1</accession>